<comment type="caution">
    <text evidence="3">The sequence shown here is derived from an EMBL/GenBank/DDBJ whole genome shotgun (WGS) entry which is preliminary data.</text>
</comment>
<keyword evidence="1 3" id="KW-0808">Transferase</keyword>
<name>A0A6P0ES78_9ACTN</name>
<dbReference type="SUPFAM" id="SSF53756">
    <property type="entry name" value="UDP-Glycosyltransferase/glycogen phosphorylase"/>
    <property type="match status" value="1"/>
</dbReference>
<sequence>MRILLLSHSPNDPDGGASRIYHVLSAGLRARGHDVEVRHQEDYGLPAGRLPRLLVERVALPQWISRSARSALPEEHDVVMASGGTTYPLFRRLRTAGGRRPLLVSHAHGMSVYDRIANLGEARLGHFPASAAYRAASAPFSDWWEYRGVAAADVTVVQNLRDLDQLRSRGTVVHVPAAVHPELLAGSAVITPLDQRVPGQVLWFGTWESRKGAWYVPRAFRRLREAVPAARLVIGGTGRSHADLAAHFDPPDRDAITVLPRVSRAEQMQLMNQSQVFLFPSLSEGFGLALPEAMSFGLAAVTSPVGFAADHLTDGVDARVVPATAEHLGAALVQLVTDDDVRVRIGTRGRETARAFTPDRMVDGYDRLFREHAGSRVTV</sequence>
<dbReference type="Proteomes" id="UP000471152">
    <property type="component" value="Unassembled WGS sequence"/>
</dbReference>
<evidence type="ECO:0000313" key="6">
    <source>
        <dbReference type="Proteomes" id="UP000471152"/>
    </source>
</evidence>
<evidence type="ECO:0000313" key="3">
    <source>
        <dbReference type="EMBL" id="NEK94492.1"/>
    </source>
</evidence>
<dbReference type="EMBL" id="JAAGWB010000026">
    <property type="protein sequence ID" value="NEN51380.1"/>
    <property type="molecule type" value="Genomic_DNA"/>
</dbReference>
<protein>
    <submittedName>
        <fullName evidence="3">Glycosyltransferase family 4 protein</fullName>
    </submittedName>
</protein>
<dbReference type="Proteomes" id="UP000468828">
    <property type="component" value="Unassembled WGS sequence"/>
</dbReference>
<dbReference type="GO" id="GO:0016757">
    <property type="term" value="F:glycosyltransferase activity"/>
    <property type="evidence" value="ECO:0007669"/>
    <property type="project" value="UniProtKB-KW"/>
</dbReference>
<gene>
    <name evidence="4" type="ORF">G3R41_10610</name>
    <name evidence="3" type="ORF">GCU67_09955</name>
</gene>
<dbReference type="AlphaFoldDB" id="A0A6P0ES78"/>
<evidence type="ECO:0000313" key="5">
    <source>
        <dbReference type="Proteomes" id="UP000468828"/>
    </source>
</evidence>
<dbReference type="Gene3D" id="3.40.50.2000">
    <property type="entry name" value="Glycogen Phosphorylase B"/>
    <property type="match status" value="2"/>
</dbReference>
<dbReference type="CDD" id="cd03801">
    <property type="entry name" value="GT4_PimA-like"/>
    <property type="match status" value="1"/>
</dbReference>
<keyword evidence="5" id="KW-1185">Reference proteome</keyword>
<feature type="domain" description="Glycosyl transferase family 1" evidence="2">
    <location>
        <begin position="201"/>
        <end position="351"/>
    </location>
</feature>
<dbReference type="PANTHER" id="PTHR12526:SF630">
    <property type="entry name" value="GLYCOSYLTRANSFERASE"/>
    <property type="match status" value="1"/>
</dbReference>
<dbReference type="PANTHER" id="PTHR12526">
    <property type="entry name" value="GLYCOSYLTRANSFERASE"/>
    <property type="match status" value="1"/>
</dbReference>
<proteinExistence type="predicted"/>
<dbReference type="InterPro" id="IPR001296">
    <property type="entry name" value="Glyco_trans_1"/>
</dbReference>
<reference evidence="4 6" key="2">
    <citation type="submission" date="2020-02" db="EMBL/GenBank/DDBJ databases">
        <title>The WGS of Modestobacter muralis DSM 100205.</title>
        <authorList>
            <person name="Jiang Z."/>
        </authorList>
    </citation>
    <scope>NUCLEOTIDE SEQUENCE [LARGE SCALE GENOMIC DNA]</scope>
    <source>
        <strain evidence="4 6">DSM 100205</strain>
    </source>
</reference>
<dbReference type="EMBL" id="JAAGWH010000024">
    <property type="protein sequence ID" value="NEK94492.1"/>
    <property type="molecule type" value="Genomic_DNA"/>
</dbReference>
<dbReference type="RefSeq" id="WP_163611073.1">
    <property type="nucleotide sequence ID" value="NZ_JAAGWB010000026.1"/>
</dbReference>
<accession>A0A6P0ES78</accession>
<organism evidence="3 5">
    <name type="scientific">Modestobacter muralis</name>
    <dbReference type="NCBI Taxonomy" id="1608614"/>
    <lineage>
        <taxon>Bacteria</taxon>
        <taxon>Bacillati</taxon>
        <taxon>Actinomycetota</taxon>
        <taxon>Actinomycetes</taxon>
        <taxon>Geodermatophilales</taxon>
        <taxon>Geodermatophilaceae</taxon>
        <taxon>Modestobacter</taxon>
    </lineage>
</organism>
<evidence type="ECO:0000313" key="4">
    <source>
        <dbReference type="EMBL" id="NEN51380.1"/>
    </source>
</evidence>
<dbReference type="Pfam" id="PF00534">
    <property type="entry name" value="Glycos_transf_1"/>
    <property type="match status" value="1"/>
</dbReference>
<reference evidence="3 5" key="1">
    <citation type="submission" date="2020-01" db="EMBL/GenBank/DDBJ databases">
        <title>the WGS Modestobacter muralis CPCC 204518.</title>
        <authorList>
            <person name="Jiang Z."/>
        </authorList>
    </citation>
    <scope>NUCLEOTIDE SEQUENCE [LARGE SCALE GENOMIC DNA]</scope>
    <source>
        <strain evidence="3 5">DSM 100205</strain>
    </source>
</reference>
<evidence type="ECO:0000256" key="1">
    <source>
        <dbReference type="ARBA" id="ARBA00022679"/>
    </source>
</evidence>
<evidence type="ECO:0000259" key="2">
    <source>
        <dbReference type="Pfam" id="PF00534"/>
    </source>
</evidence>